<dbReference type="GO" id="GO:0005737">
    <property type="term" value="C:cytoplasm"/>
    <property type="evidence" value="ECO:0007669"/>
    <property type="project" value="TreeGrafter"/>
</dbReference>
<sequence length="302" mass="33851">MKVQTLKNDFLQLTTLDYGAINQELLVTDRHGDPVNCVVGFKDPEAYLADHRSLGACVGRFAGRISGSHLSIEDTTYPIHSENGVHLHGGKTGLGRRTFRLKEINQGSNPYVTYEYISPHLEEGYPGEVKVLVTYQLLGKTLRILHEATTDRPTIVNLTNHSYFRLDGESTPDHLQLQVFSEERLETREDLVPTGKLLPVQGTEYDFQRPRSLGTTRLDTPYAVDPGKDPKAIAWSPVSGIRLTVESNQPALVVFTPPDLPAICFETQKYPDAPNHASFPSCLLRPGETYRNESFFRFDLLP</sequence>
<protein>
    <submittedName>
        <fullName evidence="7">Galactose mutarotase</fullName>
    </submittedName>
</protein>
<proteinExistence type="inferred from homology"/>
<evidence type="ECO:0000256" key="5">
    <source>
        <dbReference type="ARBA" id="ARBA00023235"/>
    </source>
</evidence>
<evidence type="ECO:0000256" key="1">
    <source>
        <dbReference type="ARBA" id="ARBA00001913"/>
    </source>
</evidence>
<gene>
    <name evidence="7" type="ORF">GWK09_09615</name>
</gene>
<organism evidence="7 8">
    <name type="scientific">Muriicola jejuensis</name>
    <dbReference type="NCBI Taxonomy" id="504488"/>
    <lineage>
        <taxon>Bacteria</taxon>
        <taxon>Pseudomonadati</taxon>
        <taxon>Bacteroidota</taxon>
        <taxon>Flavobacteriia</taxon>
        <taxon>Flavobacteriales</taxon>
        <taxon>Flavobacteriaceae</taxon>
        <taxon>Muriicola</taxon>
    </lineage>
</organism>
<dbReference type="RefSeq" id="WP_163693103.1">
    <property type="nucleotide sequence ID" value="NZ_FXTW01000002.1"/>
</dbReference>
<dbReference type="InterPro" id="IPR014718">
    <property type="entry name" value="GH-type_carb-bd"/>
</dbReference>
<keyword evidence="5" id="KW-0413">Isomerase</keyword>
<name>A0A6P0UDS4_9FLAO</name>
<evidence type="ECO:0000313" key="8">
    <source>
        <dbReference type="Proteomes" id="UP000468443"/>
    </source>
</evidence>
<dbReference type="EMBL" id="JAABOP010000002">
    <property type="protein sequence ID" value="NER10772.1"/>
    <property type="molecule type" value="Genomic_DNA"/>
</dbReference>
<keyword evidence="8" id="KW-1185">Reference proteome</keyword>
<comment type="subunit">
    <text evidence="3">Monomer.</text>
</comment>
<keyword evidence="4" id="KW-0106">Calcium</keyword>
<dbReference type="Proteomes" id="UP000468443">
    <property type="component" value="Unassembled WGS sequence"/>
</dbReference>
<dbReference type="PANTHER" id="PTHR10091">
    <property type="entry name" value="ALDOSE-1-EPIMERASE"/>
    <property type="match status" value="1"/>
</dbReference>
<dbReference type="GO" id="GO:0033499">
    <property type="term" value="P:galactose catabolic process via UDP-galactose, Leloir pathway"/>
    <property type="evidence" value="ECO:0007669"/>
    <property type="project" value="TreeGrafter"/>
</dbReference>
<dbReference type="SUPFAM" id="SSF74650">
    <property type="entry name" value="Galactose mutarotase-like"/>
    <property type="match status" value="1"/>
</dbReference>
<dbReference type="InterPro" id="IPR008183">
    <property type="entry name" value="Aldose_1/G6P_1-epimerase"/>
</dbReference>
<dbReference type="GO" id="GO:0030246">
    <property type="term" value="F:carbohydrate binding"/>
    <property type="evidence" value="ECO:0007669"/>
    <property type="project" value="InterPro"/>
</dbReference>
<dbReference type="GO" id="GO:0004034">
    <property type="term" value="F:aldose 1-epimerase activity"/>
    <property type="evidence" value="ECO:0007669"/>
    <property type="project" value="TreeGrafter"/>
</dbReference>
<dbReference type="CDD" id="cd09019">
    <property type="entry name" value="galactose_mutarotase_like"/>
    <property type="match status" value="1"/>
</dbReference>
<dbReference type="InterPro" id="IPR011013">
    <property type="entry name" value="Gal_mutarotase_sf_dom"/>
</dbReference>
<dbReference type="Pfam" id="PF01263">
    <property type="entry name" value="Aldose_epim"/>
    <property type="match status" value="1"/>
</dbReference>
<evidence type="ECO:0000256" key="2">
    <source>
        <dbReference type="ARBA" id="ARBA00006206"/>
    </source>
</evidence>
<dbReference type="Gene3D" id="2.70.98.10">
    <property type="match status" value="1"/>
</dbReference>
<evidence type="ECO:0000256" key="4">
    <source>
        <dbReference type="ARBA" id="ARBA00022837"/>
    </source>
</evidence>
<comment type="caution">
    <text evidence="7">The sequence shown here is derived from an EMBL/GenBank/DDBJ whole genome shotgun (WGS) entry which is preliminary data.</text>
</comment>
<comment type="cofactor">
    <cofactor evidence="1">
        <name>Ca(2+)</name>
        <dbReference type="ChEBI" id="CHEBI:29108"/>
    </cofactor>
</comment>
<reference evidence="7 8" key="1">
    <citation type="submission" date="2020-01" db="EMBL/GenBank/DDBJ databases">
        <title>Muriicola jejuensis KCTC 22299.</title>
        <authorList>
            <person name="Wang G."/>
        </authorList>
    </citation>
    <scope>NUCLEOTIDE SEQUENCE [LARGE SCALE GENOMIC DNA]</scope>
    <source>
        <strain evidence="7 8">KCTC 22299</strain>
    </source>
</reference>
<dbReference type="InterPro" id="IPR047215">
    <property type="entry name" value="Galactose_mutarotase-like"/>
</dbReference>
<keyword evidence="6" id="KW-0119">Carbohydrate metabolism</keyword>
<evidence type="ECO:0000313" key="7">
    <source>
        <dbReference type="EMBL" id="NER10772.1"/>
    </source>
</evidence>
<comment type="similarity">
    <text evidence="2">Belongs to the aldose epimerase family.</text>
</comment>
<dbReference type="PANTHER" id="PTHR10091:SF0">
    <property type="entry name" value="GALACTOSE MUTAROTASE"/>
    <property type="match status" value="1"/>
</dbReference>
<evidence type="ECO:0000256" key="3">
    <source>
        <dbReference type="ARBA" id="ARBA00011245"/>
    </source>
</evidence>
<accession>A0A6P0UDS4</accession>
<evidence type="ECO:0000256" key="6">
    <source>
        <dbReference type="ARBA" id="ARBA00023277"/>
    </source>
</evidence>
<dbReference type="AlphaFoldDB" id="A0A6P0UDS4"/>
<dbReference type="GO" id="GO:0006006">
    <property type="term" value="P:glucose metabolic process"/>
    <property type="evidence" value="ECO:0007669"/>
    <property type="project" value="TreeGrafter"/>
</dbReference>